<dbReference type="RefSeq" id="WP_233731498.1">
    <property type="nucleotide sequence ID" value="NZ_JAJVCN010000004.1"/>
</dbReference>
<dbReference type="EMBL" id="JAJVCN010000004">
    <property type="protein sequence ID" value="MCE7010013.1"/>
    <property type="molecule type" value="Genomic_DNA"/>
</dbReference>
<organism evidence="2 3">
    <name type="scientific">Kibdelosporangium philippinense</name>
    <dbReference type="NCBI Taxonomy" id="211113"/>
    <lineage>
        <taxon>Bacteria</taxon>
        <taxon>Bacillati</taxon>
        <taxon>Actinomycetota</taxon>
        <taxon>Actinomycetes</taxon>
        <taxon>Pseudonocardiales</taxon>
        <taxon>Pseudonocardiaceae</taxon>
        <taxon>Kibdelosporangium</taxon>
    </lineage>
</organism>
<dbReference type="Proteomes" id="UP001521150">
    <property type="component" value="Unassembled WGS sequence"/>
</dbReference>
<sequence>MTFDMAGALGVSAAVGEMSFDLEANDDRGTGTDLVNLEQERNWSGERA</sequence>
<evidence type="ECO:0000313" key="2">
    <source>
        <dbReference type="EMBL" id="MCE7010013.1"/>
    </source>
</evidence>
<evidence type="ECO:0000256" key="1">
    <source>
        <dbReference type="SAM" id="MobiDB-lite"/>
    </source>
</evidence>
<keyword evidence="3" id="KW-1185">Reference proteome</keyword>
<feature type="region of interest" description="Disordered" evidence="1">
    <location>
        <begin position="23"/>
        <end position="48"/>
    </location>
</feature>
<protein>
    <submittedName>
        <fullName evidence="2">Uncharacterized protein</fullName>
    </submittedName>
</protein>
<comment type="caution">
    <text evidence="2">The sequence shown here is derived from an EMBL/GenBank/DDBJ whole genome shotgun (WGS) entry which is preliminary data.</text>
</comment>
<reference evidence="2 3" key="1">
    <citation type="submission" date="2021-12" db="EMBL/GenBank/DDBJ databases">
        <title>Genome sequence of Kibdelosporangium philippinense ATCC 49844.</title>
        <authorList>
            <person name="Fedorov E.A."/>
            <person name="Omeragic M."/>
            <person name="Shalygina K.F."/>
            <person name="Maclea K.S."/>
        </authorList>
    </citation>
    <scope>NUCLEOTIDE SEQUENCE [LARGE SCALE GENOMIC DNA]</scope>
    <source>
        <strain evidence="2 3">ATCC 49844</strain>
    </source>
</reference>
<accession>A0ABS8ZQI4</accession>
<name>A0ABS8ZQI4_9PSEU</name>
<evidence type="ECO:0000313" key="3">
    <source>
        <dbReference type="Proteomes" id="UP001521150"/>
    </source>
</evidence>
<proteinExistence type="predicted"/>
<gene>
    <name evidence="2" type="ORF">LWC34_45485</name>
</gene>
<feature type="compositionally biased region" description="Basic and acidic residues" evidence="1">
    <location>
        <begin position="38"/>
        <end position="48"/>
    </location>
</feature>